<proteinExistence type="predicted"/>
<comment type="caution">
    <text evidence="1">The sequence shown here is derived from an EMBL/GenBank/DDBJ whole genome shotgun (WGS) entry which is preliminary data.</text>
</comment>
<accession>A0ACB1AEU9</accession>
<sequence>MEGNPFTSDLICYSLRKSAKKGKLTIKELETDAANRKYTKKSFDFVYSDGSPDSFPLSMQASSTYGILYMITNHGHVQVFEIETGCSIYTVRISTDPIFITTRHTFNNGFLAITEYGTVFSVCLDKKTIIPYVTQKLQNPDLALKLSSRLKLASESMDDAAAKPIPMLWRTESSSEEDKNVGEVVKSASRCKIPTTSRTESSSEEDENVNEVVESASRCNISDDDVVRKFDLLIKNGDYHEAAKLAATAPKNILRTPQTLQKLKEAAPPAKATHSLVIYFTTLLEQGSLNKYESLKLCRPVLVQVCI</sequence>
<evidence type="ECO:0000313" key="2">
    <source>
        <dbReference type="Proteomes" id="UP001497535"/>
    </source>
</evidence>
<dbReference type="EMBL" id="CAVMJV010000080">
    <property type="protein sequence ID" value="CAK5090066.1"/>
    <property type="molecule type" value="Genomic_DNA"/>
</dbReference>
<organism evidence="1 2">
    <name type="scientific">Meloidogyne enterolobii</name>
    <name type="common">Root-knot nematode worm</name>
    <name type="synonym">Meloidogyne mayaguensis</name>
    <dbReference type="NCBI Taxonomy" id="390850"/>
    <lineage>
        <taxon>Eukaryota</taxon>
        <taxon>Metazoa</taxon>
        <taxon>Ecdysozoa</taxon>
        <taxon>Nematoda</taxon>
        <taxon>Chromadorea</taxon>
        <taxon>Rhabditida</taxon>
        <taxon>Tylenchina</taxon>
        <taxon>Tylenchomorpha</taxon>
        <taxon>Tylenchoidea</taxon>
        <taxon>Meloidogynidae</taxon>
        <taxon>Meloidogyninae</taxon>
        <taxon>Meloidogyne</taxon>
    </lineage>
</organism>
<dbReference type="Proteomes" id="UP001497535">
    <property type="component" value="Unassembled WGS sequence"/>
</dbReference>
<reference evidence="1" key="1">
    <citation type="submission" date="2023-11" db="EMBL/GenBank/DDBJ databases">
        <authorList>
            <person name="Poullet M."/>
        </authorList>
    </citation>
    <scope>NUCLEOTIDE SEQUENCE</scope>
    <source>
        <strain evidence="1">E1834</strain>
    </source>
</reference>
<gene>
    <name evidence="1" type="ORF">MENTE1834_LOCUS37833</name>
</gene>
<protein>
    <submittedName>
        <fullName evidence="1">Uncharacterized protein</fullName>
    </submittedName>
</protein>
<evidence type="ECO:0000313" key="1">
    <source>
        <dbReference type="EMBL" id="CAK5090066.1"/>
    </source>
</evidence>
<keyword evidence="2" id="KW-1185">Reference proteome</keyword>
<name>A0ACB1AEU9_MELEN</name>